<dbReference type="InterPro" id="IPR037523">
    <property type="entry name" value="VOC_core"/>
</dbReference>
<dbReference type="InterPro" id="IPR000486">
    <property type="entry name" value="Xdiol_ring_cleave_dOase_1/2"/>
</dbReference>
<evidence type="ECO:0000259" key="10">
    <source>
        <dbReference type="PROSITE" id="PS51819"/>
    </source>
</evidence>
<organism evidence="11 12">
    <name type="scientific">Exophiala mesophila</name>
    <name type="common">Black yeast-like fungus</name>
    <dbReference type="NCBI Taxonomy" id="212818"/>
    <lineage>
        <taxon>Eukaryota</taxon>
        <taxon>Fungi</taxon>
        <taxon>Dikarya</taxon>
        <taxon>Ascomycota</taxon>
        <taxon>Pezizomycotina</taxon>
        <taxon>Eurotiomycetes</taxon>
        <taxon>Chaetothyriomycetidae</taxon>
        <taxon>Chaetothyriales</taxon>
        <taxon>Herpotrichiellaceae</taxon>
        <taxon>Exophiala</taxon>
    </lineage>
</organism>
<dbReference type="InterPro" id="IPR004360">
    <property type="entry name" value="Glyas_Fos-R_dOase_dom"/>
</dbReference>
<keyword evidence="4" id="KW-0479">Metal-binding</keyword>
<dbReference type="SUPFAM" id="SSF54593">
    <property type="entry name" value="Glyoxalase/Bleomycin resistance protein/Dihydroxybiphenyl dioxygenase"/>
    <property type="match status" value="1"/>
</dbReference>
<evidence type="ECO:0000256" key="6">
    <source>
        <dbReference type="ARBA" id="ARBA00022964"/>
    </source>
</evidence>
<dbReference type="GO" id="GO:0008198">
    <property type="term" value="F:ferrous iron binding"/>
    <property type="evidence" value="ECO:0007669"/>
    <property type="project" value="InterPro"/>
</dbReference>
<dbReference type="PROSITE" id="PS00082">
    <property type="entry name" value="EXTRADIOL_DIOXYGENAS"/>
    <property type="match status" value="1"/>
</dbReference>
<evidence type="ECO:0000256" key="4">
    <source>
        <dbReference type="ARBA" id="ARBA00022723"/>
    </source>
</evidence>
<feature type="domain" description="VOC" evidence="10">
    <location>
        <begin position="14"/>
        <end position="131"/>
    </location>
</feature>
<dbReference type="VEuPathDB" id="FungiDB:PV10_03931"/>
<gene>
    <name evidence="11" type="ORF">B0A52_01914</name>
</gene>
<dbReference type="PANTHER" id="PTHR21366:SF14">
    <property type="entry name" value="GLYOXALASE DOMAIN-CONTAINING PROTEIN 5"/>
    <property type="match status" value="1"/>
</dbReference>
<protein>
    <recommendedName>
        <fullName evidence="10">VOC domain-containing protein</fullName>
    </recommendedName>
</protein>
<comment type="cofactor">
    <cofactor evidence="1">
        <name>Fe(2+)</name>
        <dbReference type="ChEBI" id="CHEBI:29033"/>
    </cofactor>
</comment>
<sequence>MTSAKTGPVVSPNKLAHVVLQTNKFKEMVQFWHIFLGAKIVHDNGFLAFLTYDDEHHRIAIAGFPGVKDKDPTTSGLAHIAFTFDGLKDLADSYEQRKAHGIVPFWCINHGTTTSLYYRDPDGNEIETQVDNFDDNADATEYMSSPAFMENPFGVEFNPDDLVARVRSGEDERQIKKRPDIGPRHHLTERTVPPPTLKTML</sequence>
<dbReference type="GO" id="GO:0051213">
    <property type="term" value="F:dioxygenase activity"/>
    <property type="evidence" value="ECO:0007669"/>
    <property type="project" value="UniProtKB-KW"/>
</dbReference>
<reference evidence="11 12" key="1">
    <citation type="submission" date="2017-03" db="EMBL/GenBank/DDBJ databases">
        <title>Genomes of endolithic fungi from Antarctica.</title>
        <authorList>
            <person name="Coleine C."/>
            <person name="Masonjones S."/>
            <person name="Stajich J.E."/>
        </authorList>
    </citation>
    <scope>NUCLEOTIDE SEQUENCE [LARGE SCALE GENOMIC DNA]</scope>
    <source>
        <strain evidence="11 12">CCFEE 6314</strain>
    </source>
</reference>
<keyword evidence="6" id="KW-0223">Dioxygenase</keyword>
<dbReference type="AlphaFoldDB" id="A0A438NEC6"/>
<evidence type="ECO:0000256" key="7">
    <source>
        <dbReference type="ARBA" id="ARBA00023002"/>
    </source>
</evidence>
<dbReference type="EMBL" id="NAJM01000005">
    <property type="protein sequence ID" value="RVX74082.1"/>
    <property type="molecule type" value="Genomic_DNA"/>
</dbReference>
<feature type="compositionally biased region" description="Basic and acidic residues" evidence="9">
    <location>
        <begin position="168"/>
        <end position="189"/>
    </location>
</feature>
<keyword evidence="5" id="KW-0058">Aromatic hydrocarbons catabolism</keyword>
<dbReference type="InterPro" id="IPR029068">
    <property type="entry name" value="Glyas_Bleomycin-R_OHBP_Dase"/>
</dbReference>
<evidence type="ECO:0000313" key="11">
    <source>
        <dbReference type="EMBL" id="RVX74082.1"/>
    </source>
</evidence>
<comment type="similarity">
    <text evidence="2">Belongs to the extradiol ring-cleavage dioxygenase family.</text>
</comment>
<evidence type="ECO:0000256" key="2">
    <source>
        <dbReference type="ARBA" id="ARBA00008784"/>
    </source>
</evidence>
<comment type="similarity">
    <text evidence="3">Belongs to the glyoxalase I family.</text>
</comment>
<evidence type="ECO:0000256" key="9">
    <source>
        <dbReference type="SAM" id="MobiDB-lite"/>
    </source>
</evidence>
<comment type="caution">
    <text evidence="11">The sequence shown here is derived from an EMBL/GenBank/DDBJ whole genome shotgun (WGS) entry which is preliminary data.</text>
</comment>
<evidence type="ECO:0000256" key="1">
    <source>
        <dbReference type="ARBA" id="ARBA00001954"/>
    </source>
</evidence>
<accession>A0A438NEC6</accession>
<keyword evidence="7" id="KW-0560">Oxidoreductase</keyword>
<dbReference type="PROSITE" id="PS51819">
    <property type="entry name" value="VOC"/>
    <property type="match status" value="1"/>
</dbReference>
<evidence type="ECO:0000256" key="3">
    <source>
        <dbReference type="ARBA" id="ARBA00010363"/>
    </source>
</evidence>
<feature type="compositionally biased region" description="Pro residues" evidence="9">
    <location>
        <begin position="192"/>
        <end position="201"/>
    </location>
</feature>
<evidence type="ECO:0000256" key="5">
    <source>
        <dbReference type="ARBA" id="ARBA00022797"/>
    </source>
</evidence>
<dbReference type="Pfam" id="PF00903">
    <property type="entry name" value="Glyoxalase"/>
    <property type="match status" value="1"/>
</dbReference>
<evidence type="ECO:0000256" key="8">
    <source>
        <dbReference type="ARBA" id="ARBA00023004"/>
    </source>
</evidence>
<feature type="region of interest" description="Disordered" evidence="9">
    <location>
        <begin position="168"/>
        <end position="201"/>
    </location>
</feature>
<dbReference type="Proteomes" id="UP000288859">
    <property type="component" value="Unassembled WGS sequence"/>
</dbReference>
<dbReference type="Gene3D" id="3.10.180.10">
    <property type="entry name" value="2,3-Dihydroxybiphenyl 1,2-Dioxygenase, domain 1"/>
    <property type="match status" value="1"/>
</dbReference>
<evidence type="ECO:0000313" key="12">
    <source>
        <dbReference type="Proteomes" id="UP000288859"/>
    </source>
</evidence>
<dbReference type="PANTHER" id="PTHR21366">
    <property type="entry name" value="GLYOXALASE FAMILY PROTEIN"/>
    <property type="match status" value="1"/>
</dbReference>
<name>A0A438NEC6_EXOME</name>
<keyword evidence="8" id="KW-0408">Iron</keyword>
<dbReference type="InterPro" id="IPR050383">
    <property type="entry name" value="GlyoxalaseI/FosfomycinResist"/>
</dbReference>
<dbReference type="OrthoDB" id="5371818at2759"/>
<proteinExistence type="inferred from homology"/>